<organism evidence="5 6">
    <name type="scientific">Dactylonectria macrodidyma</name>
    <dbReference type="NCBI Taxonomy" id="307937"/>
    <lineage>
        <taxon>Eukaryota</taxon>
        <taxon>Fungi</taxon>
        <taxon>Dikarya</taxon>
        <taxon>Ascomycota</taxon>
        <taxon>Pezizomycotina</taxon>
        <taxon>Sordariomycetes</taxon>
        <taxon>Hypocreomycetidae</taxon>
        <taxon>Hypocreales</taxon>
        <taxon>Nectriaceae</taxon>
        <taxon>Dactylonectria</taxon>
    </lineage>
</organism>
<dbReference type="Pfam" id="PF12796">
    <property type="entry name" value="Ank_2"/>
    <property type="match status" value="4"/>
</dbReference>
<feature type="repeat" description="ANK" evidence="3">
    <location>
        <begin position="1733"/>
        <end position="1765"/>
    </location>
</feature>
<dbReference type="PANTHER" id="PTHR24198:SF165">
    <property type="entry name" value="ANKYRIN REPEAT-CONTAINING PROTEIN-RELATED"/>
    <property type="match status" value="1"/>
</dbReference>
<evidence type="ECO:0000256" key="2">
    <source>
        <dbReference type="ARBA" id="ARBA00023043"/>
    </source>
</evidence>
<dbReference type="SUPFAM" id="SSF52540">
    <property type="entry name" value="P-loop containing nucleoside triphosphate hydrolases"/>
    <property type="match status" value="1"/>
</dbReference>
<name>A0A9P9IF44_9HYPO</name>
<dbReference type="InterPro" id="IPR056884">
    <property type="entry name" value="NPHP3-like_N"/>
</dbReference>
<dbReference type="SUPFAM" id="SSF48403">
    <property type="entry name" value="Ankyrin repeat"/>
    <property type="match status" value="3"/>
</dbReference>
<dbReference type="Gene3D" id="3.40.50.300">
    <property type="entry name" value="P-loop containing nucleotide triphosphate hydrolases"/>
    <property type="match status" value="1"/>
</dbReference>
<feature type="repeat" description="ANK" evidence="3">
    <location>
        <begin position="1862"/>
        <end position="1894"/>
    </location>
</feature>
<evidence type="ECO:0000256" key="3">
    <source>
        <dbReference type="PROSITE-ProRule" id="PRU00023"/>
    </source>
</evidence>
<dbReference type="PANTHER" id="PTHR24198">
    <property type="entry name" value="ANKYRIN REPEAT AND PROTEIN KINASE DOMAIN-CONTAINING PROTEIN"/>
    <property type="match status" value="1"/>
</dbReference>
<dbReference type="Proteomes" id="UP000738349">
    <property type="component" value="Unassembled WGS sequence"/>
</dbReference>
<evidence type="ECO:0000313" key="5">
    <source>
        <dbReference type="EMBL" id="KAH7118396.1"/>
    </source>
</evidence>
<keyword evidence="1" id="KW-0677">Repeat</keyword>
<feature type="repeat" description="ANK" evidence="3">
    <location>
        <begin position="1048"/>
        <end position="1080"/>
    </location>
</feature>
<dbReference type="Gene3D" id="1.25.40.20">
    <property type="entry name" value="Ankyrin repeat-containing domain"/>
    <property type="match status" value="6"/>
</dbReference>
<sequence length="1956" mass="214599">MAPLSHADGPRGQEIWGNALASMQDEDLKSQLKKAVKTQRRNILDAVLETTHERQQECVRERWKFTLSDGNEVVIRDLMQKIAGWAQQCRQWGDLTVQPDLANAAFPWAAIQFLLRAATSDAQEFGTRVYQLELIARLITRCHEYSSQHLNDRSPVGHEALEKALTQLYAEILTQLGRMANDFAGQPLVPPIKSSSRVEEDVEFPKKIFITATETFRLADWSEAETLNFFEPQVVRLCNQAGLSWQILAEERHEKLLDWLSPLPYYEHHKFISDSRATGFGEWLLNDPRYKSWHTSSSSSILSLQGVVGCGKTTLCSMIVDVLAATGMATPAPAPSAYVYCANDEIEPGRSSPDELMRTILAQLAFGRGDETKVHNVLVSAYKRRSALAQVDKLDKLKSEDCVQLLLELAEQESLTIIIDGISHIKGENSRIVIDALKSIVKNSGNVVNILVSNNNRDLPTLVPNETISITGHEVRQDMESFIHHQLDAKFAARWTQSSAWPELRGEFQQTLLDSAGERFLSVQLQIDRLSRGTAEEDIMLVSKAGLSMQLNDIYKHTLESLLDAKYTGRTTAITTFLLLLYTKEALGSSAFLSVVATRAGTLTPPQLIETCSGLIVLDTTCNTLRFINHSVKEYLETLNLFSFLPGQKFMSELCLKALSQTRPQGCPMTSATESFYAYAATYWPFHVKEIRDGEMSNDLKELVFSFVFDTNFNITSSFTTWLDSIQRLFTHFPNGNVLREALDGVTNAKEALLFVASAIGLDNILNSVLQSLMGVNASCKNHQGYTPLDVAAAFGHTLSVLALLEHDAETDAQDGRYRNVLHAACCAGHLDMVDKLLENGVSAMKRRGNVSPDALEAAFRGGREEVALRLLQDATILETTADYERVVLDAAKAGFVKVLQRLKQTDFHSLGSPDSKQDQMKAIAKRATEGGHIEVLRWCLSETAKGTAIFADDAVASAVLYGHKRVVEFFLEQGLSMEAEGKFGSPLVIASLLNHDTLVLLLLRHGVEVDADGIFGTALYIAALKAHTGIVQLLVQAGCNVNRMTGFHETALRAAAYHGHVETVKLLLSAGASIRVDGTTQNAFRAAIEGGHPEVVKLMIDQGYIEVYYAFGEGCTLSAGPSRYKALLRDASPERKRFGTMGQAYAEEPVLPPKPILELDAIFQAGRGSSLPTDALLSEPREFRRRRRRFPSNRETTLQRSVHLGNKDVIVAVLERWRVLDIRDEHVTEAAVWAAEQGLAPMVEVLLTHLATTASLHSCIQSVLKVARRHGKPNIIEVAIAIANRQCSTDQLNQLRNEALSGVEKFKRIENMSSKEVLRTFESACESADLDLLEAILESTHVSQLKADDLSYGLQLAAMSGHAAIARLFLSSGVLRCRSITSDDCLIRAVRNGHMAVTRLLVSHYEATPFDAVQLSRAFVSSCHNGHIDVVRYFVQELSIDVNEVAPDTPIEEPRMLRLARAFGGKFASRSQTHTSYISPLQSSIKGCGPRRGSRSDILDECDNGSDVASEQHEEVIKLLLDHGANPNDLGGLDIYPIQAASEFCTEAVLKLLIEAGADVKSTGSDGSAIFRAAGRELSAASVMGMLLDAGVDLPTEEAEIERIQAQPLTFFVGEVSRKHFQDTTCDPDGRFLVTKSLDYVFTHGPGAAIRILMSNFPQLRATDERYGLVLQMAVCLDDHSYVDMLLARGVDVNALGYYYGTALQAASRYGNYSMVMKLLGAGADVNVLQGRWQTALRAAIASGNAQVVRTLLGRGADTQLMFDTFKSHINARETKSPTALQLAVESGEVEIVEAILETGVDMSGDVSDESSKQSLVMEHHPLIRSSEQGNTAMVRALLHAGAPVNVTGQKMAWRACFEDEYASPLNAAVHARHADIVQLLLASGANVGKTVDGGYSALMLAAKNGDRRVARLLIANKANVDCGAVSSGNIPDARISSRKLPMPSYSSSSLLRSS</sequence>
<dbReference type="InterPro" id="IPR002110">
    <property type="entry name" value="Ankyrin_rpt"/>
</dbReference>
<dbReference type="EMBL" id="JAGMUV010000027">
    <property type="protein sequence ID" value="KAH7118396.1"/>
    <property type="molecule type" value="Genomic_DNA"/>
</dbReference>
<dbReference type="OrthoDB" id="7464126at2759"/>
<evidence type="ECO:0000313" key="6">
    <source>
        <dbReference type="Proteomes" id="UP000738349"/>
    </source>
</evidence>
<feature type="repeat" description="ANK" evidence="3">
    <location>
        <begin position="1777"/>
        <end position="1805"/>
    </location>
</feature>
<accession>A0A9P9IF44</accession>
<comment type="caution">
    <text evidence="5">The sequence shown here is derived from an EMBL/GenBank/DDBJ whole genome shotgun (WGS) entry which is preliminary data.</text>
</comment>
<gene>
    <name evidence="5" type="ORF">EDB81DRAFT_817092</name>
</gene>
<reference evidence="5" key="1">
    <citation type="journal article" date="2021" name="Nat. Commun.">
        <title>Genetic determinants of endophytism in the Arabidopsis root mycobiome.</title>
        <authorList>
            <person name="Mesny F."/>
            <person name="Miyauchi S."/>
            <person name="Thiergart T."/>
            <person name="Pickel B."/>
            <person name="Atanasova L."/>
            <person name="Karlsson M."/>
            <person name="Huettel B."/>
            <person name="Barry K.W."/>
            <person name="Haridas S."/>
            <person name="Chen C."/>
            <person name="Bauer D."/>
            <person name="Andreopoulos W."/>
            <person name="Pangilinan J."/>
            <person name="LaButti K."/>
            <person name="Riley R."/>
            <person name="Lipzen A."/>
            <person name="Clum A."/>
            <person name="Drula E."/>
            <person name="Henrissat B."/>
            <person name="Kohler A."/>
            <person name="Grigoriev I.V."/>
            <person name="Martin F.M."/>
            <person name="Hacquard S."/>
        </authorList>
    </citation>
    <scope>NUCLEOTIDE SEQUENCE</scope>
    <source>
        <strain evidence="5">MPI-CAGE-AT-0147</strain>
    </source>
</reference>
<dbReference type="PROSITE" id="PS50297">
    <property type="entry name" value="ANK_REP_REGION"/>
    <property type="match status" value="6"/>
</dbReference>
<keyword evidence="2 3" id="KW-0040">ANK repeat</keyword>
<keyword evidence="6" id="KW-1185">Reference proteome</keyword>
<dbReference type="PROSITE" id="PS50088">
    <property type="entry name" value="ANK_REPEAT"/>
    <property type="match status" value="8"/>
</dbReference>
<dbReference type="InterPro" id="IPR036770">
    <property type="entry name" value="Ankyrin_rpt-contain_sf"/>
</dbReference>
<proteinExistence type="predicted"/>
<feature type="domain" description="Nephrocystin 3-like N-terminal" evidence="4">
    <location>
        <begin position="279"/>
        <end position="453"/>
    </location>
</feature>
<dbReference type="SMART" id="SM00248">
    <property type="entry name" value="ANK"/>
    <property type="match status" value="19"/>
</dbReference>
<evidence type="ECO:0000256" key="1">
    <source>
        <dbReference type="ARBA" id="ARBA00022737"/>
    </source>
</evidence>
<dbReference type="Pfam" id="PF24883">
    <property type="entry name" value="NPHP3_N"/>
    <property type="match status" value="1"/>
</dbReference>
<evidence type="ECO:0000259" key="4">
    <source>
        <dbReference type="Pfam" id="PF24883"/>
    </source>
</evidence>
<feature type="repeat" description="ANK" evidence="3">
    <location>
        <begin position="1018"/>
        <end position="1047"/>
    </location>
</feature>
<feature type="repeat" description="ANK" evidence="3">
    <location>
        <begin position="1700"/>
        <end position="1732"/>
    </location>
</feature>
<feature type="repeat" description="ANK" evidence="3">
    <location>
        <begin position="1895"/>
        <end position="1923"/>
    </location>
</feature>
<protein>
    <submittedName>
        <fullName evidence="5">Ankyrin repeat-containing domain protein</fullName>
    </submittedName>
</protein>
<feature type="repeat" description="ANK" evidence="3">
    <location>
        <begin position="784"/>
        <end position="816"/>
    </location>
</feature>
<dbReference type="InterPro" id="IPR027417">
    <property type="entry name" value="P-loop_NTPase"/>
</dbReference>